<evidence type="ECO:0000313" key="4">
    <source>
        <dbReference type="Proteomes" id="UP000295294"/>
    </source>
</evidence>
<dbReference type="AlphaFoldDB" id="A0A4P7LJC1"/>
<protein>
    <submittedName>
        <fullName evidence="3">Tripartite tricarboxylate transporter substrate binding protein</fullName>
    </submittedName>
</protein>
<sequence>MKNFKTLAIVSVLMAVSAPLKASDYPSKPVRIVVGFPPGQTTDIIARKLAQRLTSTLGQSFYVENRPGVGAGLAAELVARAEPDGYTLLATSSGPMAVNRWVHTNLKYDVKRDFKPIALIGTFPLVLVTSTNSRFSTMKDLLTYAKGHPGKINYGSGGNGVTNHLVMEMFKERAGVDLTHVPYKGGVAAMTDVVAGQVDVMFEVVSIAEPLIRQGKLNALAVASDKRVSTLPEVPTVGELGYPNFRGEPWIGLVAPKGLPPPVLAKLTAAIDRAAKSPEWKQEITLLGATPRPMGHAEFGDFIQSEMARWGDVAKRVNVKAD</sequence>
<dbReference type="Pfam" id="PF03401">
    <property type="entry name" value="TctC"/>
    <property type="match status" value="1"/>
</dbReference>
<dbReference type="PANTHER" id="PTHR42928">
    <property type="entry name" value="TRICARBOXYLATE-BINDING PROTEIN"/>
    <property type="match status" value="1"/>
</dbReference>
<feature type="signal peptide" evidence="2">
    <location>
        <begin position="1"/>
        <end position="22"/>
    </location>
</feature>
<dbReference type="Gene3D" id="3.40.190.10">
    <property type="entry name" value="Periplasmic binding protein-like II"/>
    <property type="match status" value="1"/>
</dbReference>
<dbReference type="KEGG" id="cox:E0W60_35050"/>
<reference evidence="3 4" key="1">
    <citation type="submission" date="2019-03" db="EMBL/GenBank/DDBJ databases">
        <title>Efficiently degradation of phenoxyalkanoic acid herbicides by Cupriavidus oxalaticus strain X32.</title>
        <authorList>
            <person name="Sheng X."/>
        </authorList>
    </citation>
    <scope>NUCLEOTIDE SEQUENCE [LARGE SCALE GENOMIC DNA]</scope>
    <source>
        <strain evidence="3 4">X32</strain>
        <plasmid evidence="3 4">unnamed4</plasmid>
    </source>
</reference>
<evidence type="ECO:0000256" key="2">
    <source>
        <dbReference type="SAM" id="SignalP"/>
    </source>
</evidence>
<organism evidence="3 4">
    <name type="scientific">Cupriavidus oxalaticus</name>
    <dbReference type="NCBI Taxonomy" id="96344"/>
    <lineage>
        <taxon>Bacteria</taxon>
        <taxon>Pseudomonadati</taxon>
        <taxon>Pseudomonadota</taxon>
        <taxon>Betaproteobacteria</taxon>
        <taxon>Burkholderiales</taxon>
        <taxon>Burkholderiaceae</taxon>
        <taxon>Cupriavidus</taxon>
    </lineage>
</organism>
<proteinExistence type="inferred from homology"/>
<keyword evidence="3" id="KW-0614">Plasmid</keyword>
<dbReference type="InterPro" id="IPR005064">
    <property type="entry name" value="BUG"/>
</dbReference>
<dbReference type="PIRSF" id="PIRSF017082">
    <property type="entry name" value="YflP"/>
    <property type="match status" value="1"/>
</dbReference>
<dbReference type="OrthoDB" id="8970294at2"/>
<dbReference type="Proteomes" id="UP000295294">
    <property type="component" value="Plasmid unnamed4"/>
</dbReference>
<comment type="similarity">
    <text evidence="1">Belongs to the UPF0065 (bug) family.</text>
</comment>
<dbReference type="InterPro" id="IPR042100">
    <property type="entry name" value="Bug_dom1"/>
</dbReference>
<gene>
    <name evidence="3" type="ORF">E0W60_35050</name>
</gene>
<dbReference type="PANTHER" id="PTHR42928:SF5">
    <property type="entry name" value="BLR1237 PROTEIN"/>
    <property type="match status" value="1"/>
</dbReference>
<feature type="chain" id="PRO_5020293807" evidence="2">
    <location>
        <begin position="23"/>
        <end position="322"/>
    </location>
</feature>
<dbReference type="CDD" id="cd07012">
    <property type="entry name" value="PBP2_Bug_TTT"/>
    <property type="match status" value="1"/>
</dbReference>
<dbReference type="RefSeq" id="WP_135707422.1">
    <property type="nucleotide sequence ID" value="NZ_CP038639.1"/>
</dbReference>
<keyword evidence="2" id="KW-0732">Signal</keyword>
<accession>A0A4P7LJC1</accession>
<evidence type="ECO:0000313" key="3">
    <source>
        <dbReference type="EMBL" id="QBY56260.1"/>
    </source>
</evidence>
<name>A0A4P7LJC1_9BURK</name>
<dbReference type="SUPFAM" id="SSF53850">
    <property type="entry name" value="Periplasmic binding protein-like II"/>
    <property type="match status" value="1"/>
</dbReference>
<evidence type="ECO:0000256" key="1">
    <source>
        <dbReference type="ARBA" id="ARBA00006987"/>
    </source>
</evidence>
<dbReference type="EMBL" id="CP038639">
    <property type="protein sequence ID" value="QBY56260.1"/>
    <property type="molecule type" value="Genomic_DNA"/>
</dbReference>
<dbReference type="Gene3D" id="3.40.190.150">
    <property type="entry name" value="Bordetella uptake gene, domain 1"/>
    <property type="match status" value="1"/>
</dbReference>
<geneLocation type="plasmid" evidence="3">
    <name>unnamed4</name>
</geneLocation>